<accession>A0A8H5B716</accession>
<reference evidence="2 3" key="1">
    <citation type="journal article" date="2020" name="ISME J.">
        <title>Uncovering the hidden diversity of litter-decomposition mechanisms in mushroom-forming fungi.</title>
        <authorList>
            <person name="Floudas D."/>
            <person name="Bentzer J."/>
            <person name="Ahren D."/>
            <person name="Johansson T."/>
            <person name="Persson P."/>
            <person name="Tunlid A."/>
        </authorList>
    </citation>
    <scope>NUCLEOTIDE SEQUENCE [LARGE SCALE GENOMIC DNA]</scope>
    <source>
        <strain evidence="2 3">CBS 101986</strain>
    </source>
</reference>
<name>A0A8H5B716_9AGAR</name>
<gene>
    <name evidence="2" type="ORF">D9619_012649</name>
</gene>
<dbReference type="AlphaFoldDB" id="A0A8H5B716"/>
<protein>
    <submittedName>
        <fullName evidence="2">Uncharacterized protein</fullName>
    </submittedName>
</protein>
<feature type="region of interest" description="Disordered" evidence="1">
    <location>
        <begin position="1"/>
        <end position="51"/>
    </location>
</feature>
<dbReference type="EMBL" id="JAACJJ010000032">
    <property type="protein sequence ID" value="KAF5317703.1"/>
    <property type="molecule type" value="Genomic_DNA"/>
</dbReference>
<dbReference type="Proteomes" id="UP000567179">
    <property type="component" value="Unassembled WGS sequence"/>
</dbReference>
<comment type="caution">
    <text evidence="2">The sequence shown here is derived from an EMBL/GenBank/DDBJ whole genome shotgun (WGS) entry which is preliminary data.</text>
</comment>
<dbReference type="OrthoDB" id="3358078at2759"/>
<proteinExistence type="predicted"/>
<feature type="compositionally biased region" description="Polar residues" evidence="1">
    <location>
        <begin position="12"/>
        <end position="22"/>
    </location>
</feature>
<feature type="region of interest" description="Disordered" evidence="1">
    <location>
        <begin position="155"/>
        <end position="203"/>
    </location>
</feature>
<evidence type="ECO:0000313" key="2">
    <source>
        <dbReference type="EMBL" id="KAF5317703.1"/>
    </source>
</evidence>
<feature type="compositionally biased region" description="Polar residues" evidence="1">
    <location>
        <begin position="157"/>
        <end position="166"/>
    </location>
</feature>
<organism evidence="2 3">
    <name type="scientific">Psilocybe cf. subviscida</name>
    <dbReference type="NCBI Taxonomy" id="2480587"/>
    <lineage>
        <taxon>Eukaryota</taxon>
        <taxon>Fungi</taxon>
        <taxon>Dikarya</taxon>
        <taxon>Basidiomycota</taxon>
        <taxon>Agaricomycotina</taxon>
        <taxon>Agaricomycetes</taxon>
        <taxon>Agaricomycetidae</taxon>
        <taxon>Agaricales</taxon>
        <taxon>Agaricineae</taxon>
        <taxon>Strophariaceae</taxon>
        <taxon>Psilocybe</taxon>
    </lineage>
</organism>
<feature type="compositionally biased region" description="Polar residues" evidence="1">
    <location>
        <begin position="67"/>
        <end position="93"/>
    </location>
</feature>
<evidence type="ECO:0000256" key="1">
    <source>
        <dbReference type="SAM" id="MobiDB-lite"/>
    </source>
</evidence>
<evidence type="ECO:0000313" key="3">
    <source>
        <dbReference type="Proteomes" id="UP000567179"/>
    </source>
</evidence>
<keyword evidence="3" id="KW-1185">Reference proteome</keyword>
<feature type="region of interest" description="Disordered" evidence="1">
    <location>
        <begin position="63"/>
        <end position="105"/>
    </location>
</feature>
<sequence>MDRKGKLPALDSQKTVQQQYEPSPTPAGKKRVTASPMDRQRTLTPLAIPKPLPVLPSEAAARRLAENSASTPISIEKASSTRSVRRPLTTNGECPSFPSITTSSDATTAITAHTVSNSPRTGQLAQVTFSRPNLPPASTTLSDLQQQRMAIERKRTISTTSSNAEPTPSYAPSPIVRSKSGSETERNIYSSRTMAARRTPRASLDVQPEVDEQVVLTNAPKRISATVHAADRSAATTILHQTTGAKRERRRTVTEIWALLAQLLTLL</sequence>